<dbReference type="Gene3D" id="3.60.15.10">
    <property type="entry name" value="Ribonuclease Z/Hydroxyacylglutathione hydrolase-like"/>
    <property type="match status" value="1"/>
</dbReference>
<dbReference type="SUPFAM" id="SSF56281">
    <property type="entry name" value="Metallo-hydrolase/oxidoreductase"/>
    <property type="match status" value="1"/>
</dbReference>
<protein>
    <submittedName>
        <fullName evidence="4">MBL fold metallo-hydrolase</fullName>
    </submittedName>
</protein>
<dbReference type="PANTHER" id="PTHR11203:SF37">
    <property type="entry name" value="INTEGRATOR COMPLEX SUBUNIT 11"/>
    <property type="match status" value="1"/>
</dbReference>
<dbReference type="CDD" id="cd16295">
    <property type="entry name" value="TTHA0252-CPSF-like_MBL-fold"/>
    <property type="match status" value="1"/>
</dbReference>
<dbReference type="InterPro" id="IPR036866">
    <property type="entry name" value="RibonucZ/Hydroxyglut_hydro"/>
</dbReference>
<keyword evidence="1" id="KW-0378">Hydrolase</keyword>
<dbReference type="SMART" id="SM00849">
    <property type="entry name" value="Lactamase_B"/>
    <property type="match status" value="1"/>
</dbReference>
<accession>A0A932VR65</accession>
<proteinExistence type="predicted"/>
<dbReference type="SMART" id="SM01027">
    <property type="entry name" value="Beta-Casp"/>
    <property type="match status" value="1"/>
</dbReference>
<dbReference type="PANTHER" id="PTHR11203">
    <property type="entry name" value="CLEAVAGE AND POLYADENYLATION SPECIFICITY FACTOR FAMILY MEMBER"/>
    <property type="match status" value="1"/>
</dbReference>
<reference evidence="4" key="1">
    <citation type="submission" date="2020-07" db="EMBL/GenBank/DDBJ databases">
        <title>Huge and variable diversity of episymbiotic CPR bacteria and DPANN archaea in groundwater ecosystems.</title>
        <authorList>
            <person name="He C.Y."/>
            <person name="Keren R."/>
            <person name="Whittaker M."/>
            <person name="Farag I.F."/>
            <person name="Doudna J."/>
            <person name="Cate J.H.D."/>
            <person name="Banfield J.F."/>
        </authorList>
    </citation>
    <scope>NUCLEOTIDE SEQUENCE</scope>
    <source>
        <strain evidence="4">NC_groundwater_973_Pr1_S-0.2um_54_13</strain>
    </source>
</reference>
<gene>
    <name evidence="4" type="ORF">HY221_01310</name>
</gene>
<dbReference type="Pfam" id="PF10996">
    <property type="entry name" value="Beta-Casp"/>
    <property type="match status" value="1"/>
</dbReference>
<dbReference type="Pfam" id="PF07521">
    <property type="entry name" value="RMMBL"/>
    <property type="match status" value="1"/>
</dbReference>
<dbReference type="Gene3D" id="3.40.50.10890">
    <property type="match status" value="1"/>
</dbReference>
<evidence type="ECO:0000313" key="4">
    <source>
        <dbReference type="EMBL" id="MBI3630958.1"/>
    </source>
</evidence>
<evidence type="ECO:0000256" key="1">
    <source>
        <dbReference type="ARBA" id="ARBA00022801"/>
    </source>
</evidence>
<feature type="domain" description="Metallo-beta-lactamase" evidence="2">
    <location>
        <begin position="13"/>
        <end position="228"/>
    </location>
</feature>
<name>A0A932VR65_9BACT</name>
<dbReference type="Proteomes" id="UP000753196">
    <property type="component" value="Unassembled WGS sequence"/>
</dbReference>
<sequence>MKLSFHGGAREVTGAAHLIESGPTKILIDCGLFQGSQDCDELNFQPFRFMPAEIAAVIVTHAHLDHVGRIPKLIRDGFSGAIYSTPATRELAAFILEDALSLSERRGNELYGAGDIAGAMARWKPLAYREPVEIGGVEFMLRDAGHILGSALVELWAEDKHFLFSGDLGNVPSVLLPPPEVPKDIEYMVVESAYGSRVHESAEERVLKLERAVEDAAARAGTLLVPAFATERTQDILHLLNEMVHQRRVPVMPMFVDSPLAIRITGVYDKYASSYRDDIRALLREHPHLFQFRRLRFTPSVEESKSINDVPPPKVVIAGSGMMSGGRILHHARRYLADPKSILLMIGYQAGGSLGRRLIDGEKLVKILGEEVRVVCEVRKINGFSAHADNPQLFSFVERNRDTLKRVFVVQGEEAQALYLAQEIKDRLGIQADAPTMYDTVEL</sequence>
<dbReference type="AlphaFoldDB" id="A0A932VR65"/>
<dbReference type="EMBL" id="JACQCR010000031">
    <property type="protein sequence ID" value="MBI3630958.1"/>
    <property type="molecule type" value="Genomic_DNA"/>
</dbReference>
<dbReference type="GO" id="GO:0016787">
    <property type="term" value="F:hydrolase activity"/>
    <property type="evidence" value="ECO:0007669"/>
    <property type="project" value="UniProtKB-KW"/>
</dbReference>
<comment type="caution">
    <text evidence="4">The sequence shown here is derived from an EMBL/GenBank/DDBJ whole genome shotgun (WGS) entry which is preliminary data.</text>
</comment>
<dbReference type="Pfam" id="PF00753">
    <property type="entry name" value="Lactamase_B"/>
    <property type="match status" value="1"/>
</dbReference>
<dbReference type="InterPro" id="IPR050698">
    <property type="entry name" value="MBL"/>
</dbReference>
<evidence type="ECO:0000259" key="3">
    <source>
        <dbReference type="SMART" id="SM01027"/>
    </source>
</evidence>
<dbReference type="GO" id="GO:0004521">
    <property type="term" value="F:RNA endonuclease activity"/>
    <property type="evidence" value="ECO:0007669"/>
    <property type="project" value="TreeGrafter"/>
</dbReference>
<dbReference type="InterPro" id="IPR001279">
    <property type="entry name" value="Metallo-B-lactamas"/>
</dbReference>
<evidence type="ECO:0000259" key="2">
    <source>
        <dbReference type="SMART" id="SM00849"/>
    </source>
</evidence>
<dbReference type="InterPro" id="IPR022712">
    <property type="entry name" value="Beta_Casp"/>
</dbReference>
<evidence type="ECO:0000313" key="5">
    <source>
        <dbReference type="Proteomes" id="UP000753196"/>
    </source>
</evidence>
<dbReference type="InterPro" id="IPR011108">
    <property type="entry name" value="RMMBL"/>
</dbReference>
<feature type="domain" description="Beta-Casp" evidence="3">
    <location>
        <begin position="233"/>
        <end position="358"/>
    </location>
</feature>
<organism evidence="4 5">
    <name type="scientific">Candidatus Sungiibacteriota bacterium</name>
    <dbReference type="NCBI Taxonomy" id="2750080"/>
    <lineage>
        <taxon>Bacteria</taxon>
        <taxon>Candidatus Sungiibacteriota</taxon>
    </lineage>
</organism>